<dbReference type="RefSeq" id="WP_389360161.1">
    <property type="nucleotide sequence ID" value="NZ_JBIACK010000003.1"/>
</dbReference>
<dbReference type="EMBL" id="JBIACK010000003">
    <property type="protein sequence ID" value="MFE8700712.1"/>
    <property type="molecule type" value="Genomic_DNA"/>
</dbReference>
<dbReference type="Proteomes" id="UP001601059">
    <property type="component" value="Unassembled WGS sequence"/>
</dbReference>
<comment type="caution">
    <text evidence="1">The sequence shown here is derived from an EMBL/GenBank/DDBJ whole genome shotgun (WGS) entry which is preliminary data.</text>
</comment>
<reference evidence="1 2" key="1">
    <citation type="submission" date="2024-08" db="EMBL/GenBank/DDBJ databases">
        <title>Two novel Cytobacillus novel species.</title>
        <authorList>
            <person name="Liu G."/>
        </authorList>
    </citation>
    <scope>NUCLEOTIDE SEQUENCE [LARGE SCALE GENOMIC DNA]</scope>
    <source>
        <strain evidence="1 2">FJAT-54145</strain>
    </source>
</reference>
<evidence type="ECO:0000313" key="1">
    <source>
        <dbReference type="EMBL" id="MFE8700712.1"/>
    </source>
</evidence>
<keyword evidence="2" id="KW-1185">Reference proteome</keyword>
<sequence>MINKADVIERLGTLVGKEVTSENLHEALFCEDKHQKIRRRFHVGSHTYVQYKVKIDENSDSQAFVDLRIPGNPNTFRVNLEERDGQLVFHSNPNPRISYSYL</sequence>
<protein>
    <submittedName>
        <fullName evidence="1">Uncharacterized protein</fullName>
    </submittedName>
</protein>
<gene>
    <name evidence="1" type="ORF">ACFYKX_08810</name>
</gene>
<proteinExistence type="predicted"/>
<organism evidence="1 2">
    <name type="scientific">Cytobacillus spartinae</name>
    <dbReference type="NCBI Taxonomy" id="3299023"/>
    <lineage>
        <taxon>Bacteria</taxon>
        <taxon>Bacillati</taxon>
        <taxon>Bacillota</taxon>
        <taxon>Bacilli</taxon>
        <taxon>Bacillales</taxon>
        <taxon>Bacillaceae</taxon>
        <taxon>Cytobacillus</taxon>
    </lineage>
</organism>
<evidence type="ECO:0000313" key="2">
    <source>
        <dbReference type="Proteomes" id="UP001601059"/>
    </source>
</evidence>
<name>A0ABW6KDE6_9BACI</name>
<accession>A0ABW6KDE6</accession>